<gene>
    <name evidence="3" type="ORF">BAUCODRAFT_138843</name>
</gene>
<feature type="transmembrane region" description="Helical" evidence="2">
    <location>
        <begin position="156"/>
        <end position="177"/>
    </location>
</feature>
<proteinExistence type="predicted"/>
<dbReference type="HOGENOM" id="CLU_042190_1_0_1"/>
<feature type="compositionally biased region" description="Basic and acidic residues" evidence="1">
    <location>
        <begin position="183"/>
        <end position="195"/>
    </location>
</feature>
<dbReference type="OrthoDB" id="5411678at2759"/>
<keyword evidence="2" id="KW-0472">Membrane</keyword>
<accession>M2N0X2</accession>
<protein>
    <submittedName>
        <fullName evidence="3">Uncharacterized protein</fullName>
    </submittedName>
</protein>
<dbReference type="OMA" id="IENPGVY"/>
<dbReference type="AlphaFoldDB" id="M2N0X2"/>
<feature type="region of interest" description="Disordered" evidence="1">
    <location>
        <begin position="108"/>
        <end position="149"/>
    </location>
</feature>
<keyword evidence="2" id="KW-1133">Transmembrane helix</keyword>
<organism evidence="3 4">
    <name type="scientific">Baudoinia panamericana (strain UAMH 10762)</name>
    <name type="common">Angels' share fungus</name>
    <name type="synonym">Baudoinia compniacensis (strain UAMH 10762)</name>
    <dbReference type="NCBI Taxonomy" id="717646"/>
    <lineage>
        <taxon>Eukaryota</taxon>
        <taxon>Fungi</taxon>
        <taxon>Dikarya</taxon>
        <taxon>Ascomycota</taxon>
        <taxon>Pezizomycotina</taxon>
        <taxon>Dothideomycetes</taxon>
        <taxon>Dothideomycetidae</taxon>
        <taxon>Mycosphaerellales</taxon>
        <taxon>Teratosphaeriaceae</taxon>
        <taxon>Baudoinia</taxon>
    </lineage>
</organism>
<evidence type="ECO:0000256" key="1">
    <source>
        <dbReference type="SAM" id="MobiDB-lite"/>
    </source>
</evidence>
<dbReference type="KEGG" id="bcom:BAUCODRAFT_138843"/>
<dbReference type="Proteomes" id="UP000011761">
    <property type="component" value="Unassembled WGS sequence"/>
</dbReference>
<sequence length="415" mass="41630">MSNSTSMSCSSATLPPITITATLGRSNHVSTSIAAAVSSSVLGADSTTTVYPSTTNVVTSIVSASALPPTTNIITSVVTASAVTNGITDTNPVTIVITSINSPTTTAIVTGTPGTSRGSTATTTTSMPAALSPSAASSSNNNTTTSSGLGTAGKTAIAVVIPVAFVAILVAFGIWFWRRRKQRKEDSEQRRKEIDDYGYNPNHDPSLPAVAASESGQPQMTEDANSGYRGWGAAAAGGVASHRKASTTLSGGHTQGQLSDSGHSYGHSPNSPNGGVSYSDGHSGDPLVHTQRDTMNSDELGALGAAPLSSANAGIRRGPSNASSAYSAGAKSEGSDEPMSAFPGSAGGGGAAQEYGQGGGYGYGQHGPYGDGSYGGAQEAATAMPIVRDVSARRNTRIQQAGVYGQGNSGIAQNF</sequence>
<reference evidence="3 4" key="1">
    <citation type="journal article" date="2012" name="PLoS Pathog.">
        <title>Diverse lifestyles and strategies of plant pathogenesis encoded in the genomes of eighteen Dothideomycetes fungi.</title>
        <authorList>
            <person name="Ohm R.A."/>
            <person name="Feau N."/>
            <person name="Henrissat B."/>
            <person name="Schoch C.L."/>
            <person name="Horwitz B.A."/>
            <person name="Barry K.W."/>
            <person name="Condon B.J."/>
            <person name="Copeland A.C."/>
            <person name="Dhillon B."/>
            <person name="Glaser F."/>
            <person name="Hesse C.N."/>
            <person name="Kosti I."/>
            <person name="LaButti K."/>
            <person name="Lindquist E.A."/>
            <person name="Lucas S."/>
            <person name="Salamov A.A."/>
            <person name="Bradshaw R.E."/>
            <person name="Ciuffetti L."/>
            <person name="Hamelin R.C."/>
            <person name="Kema G.H.J."/>
            <person name="Lawrence C."/>
            <person name="Scott J.A."/>
            <person name="Spatafora J.W."/>
            <person name="Turgeon B.G."/>
            <person name="de Wit P.J.G.M."/>
            <person name="Zhong S."/>
            <person name="Goodwin S.B."/>
            <person name="Grigoriev I.V."/>
        </authorList>
    </citation>
    <scope>NUCLEOTIDE SEQUENCE [LARGE SCALE GENOMIC DNA]</scope>
    <source>
        <strain evidence="3 4">UAMH 10762</strain>
    </source>
</reference>
<feature type="compositionally biased region" description="Polar residues" evidence="1">
    <location>
        <begin position="246"/>
        <end position="276"/>
    </location>
</feature>
<dbReference type="RefSeq" id="XP_007675885.1">
    <property type="nucleotide sequence ID" value="XM_007677695.1"/>
</dbReference>
<dbReference type="GeneID" id="19108359"/>
<keyword evidence="2" id="KW-0812">Transmembrane</keyword>
<evidence type="ECO:0000313" key="3">
    <source>
        <dbReference type="EMBL" id="EMC97573.1"/>
    </source>
</evidence>
<feature type="region of interest" description="Disordered" evidence="1">
    <location>
        <begin position="181"/>
        <end position="229"/>
    </location>
</feature>
<feature type="compositionally biased region" description="Polar residues" evidence="1">
    <location>
        <begin position="214"/>
        <end position="224"/>
    </location>
</feature>
<dbReference type="eggNOG" id="ENOG502S35T">
    <property type="taxonomic scope" value="Eukaryota"/>
</dbReference>
<name>M2N0X2_BAUPA</name>
<dbReference type="EMBL" id="KB445554">
    <property type="protein sequence ID" value="EMC97573.1"/>
    <property type="molecule type" value="Genomic_DNA"/>
</dbReference>
<keyword evidence="4" id="KW-1185">Reference proteome</keyword>
<evidence type="ECO:0000313" key="4">
    <source>
        <dbReference type="Proteomes" id="UP000011761"/>
    </source>
</evidence>
<feature type="region of interest" description="Disordered" evidence="1">
    <location>
        <begin position="242"/>
        <end position="292"/>
    </location>
</feature>
<feature type="region of interest" description="Disordered" evidence="1">
    <location>
        <begin position="311"/>
        <end position="353"/>
    </location>
</feature>
<evidence type="ECO:0000256" key="2">
    <source>
        <dbReference type="SAM" id="Phobius"/>
    </source>
</evidence>